<evidence type="ECO:0000313" key="1">
    <source>
        <dbReference type="EMBL" id="OGD98427.1"/>
    </source>
</evidence>
<dbReference type="EMBL" id="MFBT01000037">
    <property type="protein sequence ID" value="OGD98427.1"/>
    <property type="molecule type" value="Genomic_DNA"/>
</dbReference>
<dbReference type="AlphaFoldDB" id="A0A1F5H301"/>
<proteinExistence type="predicted"/>
<reference evidence="1 2" key="1">
    <citation type="journal article" date="2016" name="Nat. Commun.">
        <title>Thousands of microbial genomes shed light on interconnected biogeochemical processes in an aquifer system.</title>
        <authorList>
            <person name="Anantharaman K."/>
            <person name="Brown C.T."/>
            <person name="Hug L.A."/>
            <person name="Sharon I."/>
            <person name="Castelle C.J."/>
            <person name="Probst A.J."/>
            <person name="Thomas B.C."/>
            <person name="Singh A."/>
            <person name="Wilkins M.J."/>
            <person name="Karaoz U."/>
            <person name="Brodie E.L."/>
            <person name="Williams K.H."/>
            <person name="Hubbard S.S."/>
            <person name="Banfield J.F."/>
        </authorList>
    </citation>
    <scope>NUCLEOTIDE SEQUENCE [LARGE SCALE GENOMIC DNA]</scope>
</reference>
<dbReference type="Proteomes" id="UP000177039">
    <property type="component" value="Unassembled WGS sequence"/>
</dbReference>
<gene>
    <name evidence="1" type="ORF">A3B54_03775</name>
</gene>
<accession>A0A1F5H301</accession>
<protein>
    <submittedName>
        <fullName evidence="1">Uncharacterized protein</fullName>
    </submittedName>
</protein>
<sequence length="126" mass="14383">MVDSRLTERIEEGVVSPVAFLEPAEFEFKPENLFWRVIAQNGFRLRFKSVTADLYGRPTSEKIGVYIDDLQAKEKVMAIKELVEATENFQDLVRRASRGAFRPKETQKQIKASINGIFGKHPELAP</sequence>
<comment type="caution">
    <text evidence="1">The sequence shown here is derived from an EMBL/GenBank/DDBJ whole genome shotgun (WGS) entry which is preliminary data.</text>
</comment>
<evidence type="ECO:0000313" key="2">
    <source>
        <dbReference type="Proteomes" id="UP000177039"/>
    </source>
</evidence>
<name>A0A1F5H301_9BACT</name>
<organism evidence="1 2">
    <name type="scientific">Candidatus Curtissbacteria bacterium RIFCSPLOWO2_01_FULL_42_50</name>
    <dbReference type="NCBI Taxonomy" id="1797730"/>
    <lineage>
        <taxon>Bacteria</taxon>
        <taxon>Candidatus Curtissiibacteriota</taxon>
    </lineage>
</organism>